<evidence type="ECO:0000313" key="3">
    <source>
        <dbReference type="EMBL" id="OMJ87239.1"/>
    </source>
</evidence>
<accession>A0A1R2CE08</accession>
<dbReference type="EMBL" id="MPUH01000182">
    <property type="protein sequence ID" value="OMJ87239.1"/>
    <property type="molecule type" value="Genomic_DNA"/>
</dbReference>
<keyword evidence="2" id="KW-0802">TPR repeat</keyword>
<evidence type="ECO:0000256" key="1">
    <source>
        <dbReference type="ARBA" id="ARBA00022737"/>
    </source>
</evidence>
<dbReference type="Pfam" id="PF14559">
    <property type="entry name" value="TPR_19"/>
    <property type="match status" value="1"/>
</dbReference>
<dbReference type="AlphaFoldDB" id="A0A1R2CE08"/>
<proteinExistence type="predicted"/>
<evidence type="ECO:0000256" key="2">
    <source>
        <dbReference type="ARBA" id="ARBA00022803"/>
    </source>
</evidence>
<dbReference type="Proteomes" id="UP000187209">
    <property type="component" value="Unassembled WGS sequence"/>
</dbReference>
<dbReference type="SUPFAM" id="SSF48452">
    <property type="entry name" value="TPR-like"/>
    <property type="match status" value="4"/>
</dbReference>
<name>A0A1R2CE08_9CILI</name>
<protein>
    <recommendedName>
        <fullName evidence="5">Tetratricopeptide repeat protein</fullName>
    </recommendedName>
</protein>
<gene>
    <name evidence="3" type="ORF">SteCoe_11082</name>
</gene>
<comment type="caution">
    <text evidence="3">The sequence shown here is derived from an EMBL/GenBank/DDBJ whole genome shotgun (WGS) entry which is preliminary data.</text>
</comment>
<sequence length="909" mass="106691">MLEQKLSDKIVIENPKASFHKASQSIKLPQVSHKCASATPYMDKKKQNKSIEPIETGSLTGFYNENSFMLKTPFAQLQKAVVFSENSLSPFRKVHKKLENTIVRSEIPKINIGYKKNMKQNRQSPKQNKTFSPYFLVRDQQLKKKHRRLSSISPRQIENSVDKAWGFVREKQYELALKILKKIKTSQSFYLMHLCYKHLSIFQNALKSLNRYNSLEKNQAQYFLELGRLYYHFKNYPESMHYLQSLAKADSEHYHALYYLAKCYLQTKNQEEAELLLEKVANNDSDSYLSSRAIHKLSWLQVECHNFYGAYHTLQRKKQAFSSFQKTTQKTFTEAMYYIVQQSFEEAIELLSSLIVQNIQINLIQKCYIYRAFAYFSSKSYDKAIEDYEKAQTNSELDKYSKFNYEYSQAIKAYETKNYDQALECLGFRNFYKFPNPMWQILRVYCHIFRSYKQKNFFQALAELKLINSEYRDKEILYLKALLCYYNKKVPKALKILGEYFDAFELRNYSVYVLKGFCEVMMRNYLEAFEDFTEALKINRALENLYPYRGVCALFCGMADEAEEDFLRVLKLKDPNALLLSAYLLVFAERTEKALDILEEVEDTVEVVLIRAHCYLLNQDYDKSIEVLNSLSGVEITNDISTINHLKQGIFSEPSPGLLFNEKYTFWIEGIRCLYNHSYTTAADYFETVLSIILNSQDDLFFKDNFILQEENCEILYNIALCSLLNSNQERFSYALEILIEVSKIVGPEHLAQITILCVIIYKKIGNENDKIKMLEKVKELAPELYMKFVDEERIELLPLKIGRPIHKILDLVCIPGYENIWVKPAFRLPRLQPPLEVNETYDILLNLLDIEKPALRPEVPWIGRAKEKGIIMFTDKIVDDVEIEDGLNGEVKKKWHSFKPCCDKIEID</sequence>
<dbReference type="InterPro" id="IPR050498">
    <property type="entry name" value="Ycf3"/>
</dbReference>
<organism evidence="3 4">
    <name type="scientific">Stentor coeruleus</name>
    <dbReference type="NCBI Taxonomy" id="5963"/>
    <lineage>
        <taxon>Eukaryota</taxon>
        <taxon>Sar</taxon>
        <taxon>Alveolata</taxon>
        <taxon>Ciliophora</taxon>
        <taxon>Postciliodesmatophora</taxon>
        <taxon>Heterotrichea</taxon>
        <taxon>Heterotrichida</taxon>
        <taxon>Stentoridae</taxon>
        <taxon>Stentor</taxon>
    </lineage>
</organism>
<dbReference type="Gene3D" id="1.25.40.10">
    <property type="entry name" value="Tetratricopeptide repeat domain"/>
    <property type="match status" value="3"/>
</dbReference>
<evidence type="ECO:0008006" key="5">
    <source>
        <dbReference type="Google" id="ProtNLM"/>
    </source>
</evidence>
<evidence type="ECO:0000313" key="4">
    <source>
        <dbReference type="Proteomes" id="UP000187209"/>
    </source>
</evidence>
<keyword evidence="1" id="KW-0677">Repeat</keyword>
<dbReference type="InterPro" id="IPR011990">
    <property type="entry name" value="TPR-like_helical_dom_sf"/>
</dbReference>
<reference evidence="3 4" key="1">
    <citation type="submission" date="2016-11" db="EMBL/GenBank/DDBJ databases">
        <title>The macronuclear genome of Stentor coeruleus: a giant cell with tiny introns.</title>
        <authorList>
            <person name="Slabodnick M."/>
            <person name="Ruby J.G."/>
            <person name="Reiff S.B."/>
            <person name="Swart E.C."/>
            <person name="Gosai S."/>
            <person name="Prabakaran S."/>
            <person name="Witkowska E."/>
            <person name="Larue G.E."/>
            <person name="Fisher S."/>
            <person name="Freeman R.M."/>
            <person name="Gunawardena J."/>
            <person name="Chu W."/>
            <person name="Stover N.A."/>
            <person name="Gregory B.D."/>
            <person name="Nowacki M."/>
            <person name="Derisi J."/>
            <person name="Roy S.W."/>
            <person name="Marshall W.F."/>
            <person name="Sood P."/>
        </authorList>
    </citation>
    <scope>NUCLEOTIDE SEQUENCE [LARGE SCALE GENOMIC DNA]</scope>
    <source>
        <strain evidence="3">WM001</strain>
    </source>
</reference>
<keyword evidence="4" id="KW-1185">Reference proteome</keyword>
<dbReference type="SMART" id="SM00028">
    <property type="entry name" value="TPR"/>
    <property type="match status" value="6"/>
</dbReference>
<dbReference type="PANTHER" id="PTHR44858:SF1">
    <property type="entry name" value="UDP-N-ACETYLGLUCOSAMINE--PEPTIDE N-ACETYLGLUCOSAMINYLTRANSFERASE SPINDLY-RELATED"/>
    <property type="match status" value="1"/>
</dbReference>
<dbReference type="InterPro" id="IPR019734">
    <property type="entry name" value="TPR_rpt"/>
</dbReference>
<dbReference type="PANTHER" id="PTHR44858">
    <property type="entry name" value="TETRATRICOPEPTIDE REPEAT PROTEIN 6"/>
    <property type="match status" value="1"/>
</dbReference>